<evidence type="ECO:0000256" key="7">
    <source>
        <dbReference type="ARBA" id="ARBA00023125"/>
    </source>
</evidence>
<comment type="function">
    <text evidence="8">Endonuclease that is involved in the suppression of homologous recombination and thus may have a key role in the control of bacterial genetic diversity.</text>
</comment>
<evidence type="ECO:0000256" key="9">
    <source>
        <dbReference type="SAM" id="Coils"/>
    </source>
</evidence>
<dbReference type="Pfam" id="PF20297">
    <property type="entry name" value="MSSS"/>
    <property type="match status" value="1"/>
</dbReference>
<dbReference type="InterPro" id="IPR002625">
    <property type="entry name" value="Smr_dom"/>
</dbReference>
<keyword evidence="3 8" id="KW-0547">Nucleotide-binding</keyword>
<dbReference type="Gene3D" id="3.30.1370.110">
    <property type="match status" value="1"/>
</dbReference>
<keyword evidence="4 8" id="KW-0378">Hydrolase</keyword>
<sequence>MLARCMDIVLNTKAIKTLEYNKIIDKLIQYAGSTLGKERCSKLLPMNNLEDITNAQKETSDALTRILQKGSISFSGLKDIRGSIKRLEIGSTLGMGELLQISSVLDVALRVKAFSRNESDEVEPDTLDMRFSLLEPLSPINNEIKRCIVSEEEMSDDASSTLKHIRRTIKNTNEKIREQLNSIVSSQTTKSMLRENIITMRNGRYCLPVRSEYKGQFQGMVHDQSSTGSTFFIEPMAVVKLNNDLRELASQEQDEIERILAELSATIALETEKLTDDITILTELDFIFAKAYLSKQLKASEPIFNTKGYVNIKKGRHPLIDPKQVVPIDIHLGDEFNLLIVTGPNTGGKTVSLKTVGLFTLMGQSGLHIPAFDGSELAVFEEVYADIGDEQSIEQSLSTFSSHMTNTINIIKNATPNSLVLFDELGAGTDPTEGAALAMSILSYLHNQDIRTMATTHYSELKIFALSTPGVENACCEFSVETLRPTYRLLIGVPGKSNAFAISSKLGLPDYIIDDAKSRIDSQDKSFEDVISDLEQSRITIEKEREEIALLKEEAAELKLKLSEKQEKLDNAKERILREANEEARNILADAKEFADETIKKYNKWTKESGLGKAMEDERGLLRNKLNAAESKLALKNKAKPSKVHKAKDFRIGDAVNVLSLGLKGTVSTLPNAKGDLFVQMGILRSQVNIKDLELIDEPVITTPTLKKTGSGKIKMAKSYNISTSVNLIGKTVDEALPELDKYLDDAYLAHLPQVTVIHGRGTGALKNAVHQHLKKLKYVDSYRLGTFGEGDQGVTIVEFKK</sequence>
<dbReference type="SMART" id="SM00534">
    <property type="entry name" value="MUTSac"/>
    <property type="match status" value="1"/>
</dbReference>
<keyword evidence="2 8" id="KW-0699">rRNA-binding</keyword>
<dbReference type="NCBIfam" id="TIGR01069">
    <property type="entry name" value="mutS2"/>
    <property type="match status" value="1"/>
</dbReference>
<evidence type="ECO:0000313" key="11">
    <source>
        <dbReference type="EMBL" id="SHM08425.1"/>
    </source>
</evidence>
<gene>
    <name evidence="8" type="primary">mutS2</name>
    <name evidence="8" type="synonym">rqcU</name>
    <name evidence="11" type="ORF">SAMN02746066_00687</name>
</gene>
<keyword evidence="6 8" id="KW-0694">RNA-binding</keyword>
<protein>
    <recommendedName>
        <fullName evidence="8">Endonuclease MutS2</fullName>
        <ecNumber evidence="8">3.1.-.-</ecNumber>
    </recommendedName>
    <alternativeName>
        <fullName evidence="8">Ribosome-associated protein quality control-upstream factor</fullName>
        <shortName evidence="8">RQC-upstream factor</shortName>
        <shortName evidence="8">RqcU</shortName>
        <ecNumber evidence="8">3.6.4.-</ecNumber>
    </alternativeName>
</protein>
<evidence type="ECO:0000259" key="10">
    <source>
        <dbReference type="PROSITE" id="PS50828"/>
    </source>
</evidence>
<comment type="similarity">
    <text evidence="8">Belongs to the DNA mismatch repair MutS family. MutS2 subfamily.</text>
</comment>
<dbReference type="GO" id="GO:0030983">
    <property type="term" value="F:mismatched DNA binding"/>
    <property type="evidence" value="ECO:0007669"/>
    <property type="project" value="InterPro"/>
</dbReference>
<dbReference type="CDD" id="cd03280">
    <property type="entry name" value="ABC_MutS2"/>
    <property type="match status" value="1"/>
</dbReference>
<dbReference type="GO" id="GO:0016887">
    <property type="term" value="F:ATP hydrolysis activity"/>
    <property type="evidence" value="ECO:0007669"/>
    <property type="project" value="InterPro"/>
</dbReference>
<dbReference type="GO" id="GO:0019843">
    <property type="term" value="F:rRNA binding"/>
    <property type="evidence" value="ECO:0007669"/>
    <property type="project" value="UniProtKB-UniRule"/>
</dbReference>
<dbReference type="PANTHER" id="PTHR48466:SF2">
    <property type="entry name" value="OS10G0509000 PROTEIN"/>
    <property type="match status" value="1"/>
</dbReference>
<dbReference type="GO" id="GO:0140664">
    <property type="term" value="F:ATP-dependent DNA damage sensor activity"/>
    <property type="evidence" value="ECO:0007669"/>
    <property type="project" value="InterPro"/>
</dbReference>
<dbReference type="GO" id="GO:0045910">
    <property type="term" value="P:negative regulation of DNA recombination"/>
    <property type="evidence" value="ECO:0007669"/>
    <property type="project" value="InterPro"/>
</dbReference>
<dbReference type="InterPro" id="IPR007696">
    <property type="entry name" value="DNA_mismatch_repair_MutS_core"/>
</dbReference>
<dbReference type="GO" id="GO:0004519">
    <property type="term" value="F:endonuclease activity"/>
    <property type="evidence" value="ECO:0007669"/>
    <property type="project" value="UniProtKB-UniRule"/>
</dbReference>
<evidence type="ECO:0000256" key="5">
    <source>
        <dbReference type="ARBA" id="ARBA00022840"/>
    </source>
</evidence>
<feature type="binding site" evidence="8">
    <location>
        <begin position="343"/>
        <end position="350"/>
    </location>
    <ligand>
        <name>ATP</name>
        <dbReference type="ChEBI" id="CHEBI:30616"/>
    </ligand>
</feature>
<keyword evidence="8" id="KW-0255">Endonuclease</keyword>
<evidence type="ECO:0000256" key="3">
    <source>
        <dbReference type="ARBA" id="ARBA00022741"/>
    </source>
</evidence>
<dbReference type="EC" id="3.1.-.-" evidence="8"/>
<dbReference type="SMART" id="SM00463">
    <property type="entry name" value="SMR"/>
    <property type="match status" value="1"/>
</dbReference>
<dbReference type="HAMAP" id="MF_00092">
    <property type="entry name" value="MutS2"/>
    <property type="match status" value="1"/>
</dbReference>
<feature type="coiled-coil region" evidence="9">
    <location>
        <begin position="534"/>
        <end position="597"/>
    </location>
</feature>
<dbReference type="SUPFAM" id="SSF52540">
    <property type="entry name" value="P-loop containing nucleoside triphosphate hydrolases"/>
    <property type="match status" value="1"/>
</dbReference>
<dbReference type="SUPFAM" id="SSF160443">
    <property type="entry name" value="SMR domain-like"/>
    <property type="match status" value="1"/>
</dbReference>
<dbReference type="Gene3D" id="3.40.50.300">
    <property type="entry name" value="P-loop containing nucleotide triphosphate hydrolases"/>
    <property type="match status" value="1"/>
</dbReference>
<dbReference type="InterPro" id="IPR036063">
    <property type="entry name" value="Smr_dom_sf"/>
</dbReference>
<reference evidence="11 12" key="1">
    <citation type="submission" date="2016-11" db="EMBL/GenBank/DDBJ databases">
        <authorList>
            <person name="Jaros S."/>
            <person name="Januszkiewicz K."/>
            <person name="Wedrychowicz H."/>
        </authorList>
    </citation>
    <scope>NUCLEOTIDE SEQUENCE [LARGE SCALE GENOMIC DNA]</scope>
    <source>
        <strain evidence="11 12">DSM 15930</strain>
    </source>
</reference>
<dbReference type="GO" id="GO:0006298">
    <property type="term" value="P:mismatch repair"/>
    <property type="evidence" value="ECO:0007669"/>
    <property type="project" value="InterPro"/>
</dbReference>
<dbReference type="GO" id="GO:0005524">
    <property type="term" value="F:ATP binding"/>
    <property type="evidence" value="ECO:0007669"/>
    <property type="project" value="UniProtKB-UniRule"/>
</dbReference>
<dbReference type="PROSITE" id="PS50828">
    <property type="entry name" value="SMR"/>
    <property type="match status" value="1"/>
</dbReference>
<dbReference type="STRING" id="1120996.SAMN02746066_00687"/>
<organism evidence="11 12">
    <name type="scientific">Anaerosporobacter mobilis DSM 15930</name>
    <dbReference type="NCBI Taxonomy" id="1120996"/>
    <lineage>
        <taxon>Bacteria</taxon>
        <taxon>Bacillati</taxon>
        <taxon>Bacillota</taxon>
        <taxon>Clostridia</taxon>
        <taxon>Lachnospirales</taxon>
        <taxon>Lachnospiraceae</taxon>
        <taxon>Anaerosporobacter</taxon>
    </lineage>
</organism>
<dbReference type="SUPFAM" id="SSF48334">
    <property type="entry name" value="DNA repair protein MutS, domain III"/>
    <property type="match status" value="1"/>
</dbReference>
<evidence type="ECO:0000256" key="8">
    <source>
        <dbReference type="HAMAP-Rule" id="MF_00092"/>
    </source>
</evidence>
<dbReference type="Pfam" id="PF00488">
    <property type="entry name" value="MutS_V"/>
    <property type="match status" value="1"/>
</dbReference>
<dbReference type="InterPro" id="IPR005747">
    <property type="entry name" value="MutS2"/>
</dbReference>
<keyword evidence="12" id="KW-1185">Reference proteome</keyword>
<keyword evidence="1 8" id="KW-0540">Nuclease</keyword>
<evidence type="ECO:0000256" key="4">
    <source>
        <dbReference type="ARBA" id="ARBA00022801"/>
    </source>
</evidence>
<dbReference type="InterPro" id="IPR027417">
    <property type="entry name" value="P-loop_NTPase"/>
</dbReference>
<dbReference type="InterPro" id="IPR000432">
    <property type="entry name" value="DNA_mismatch_repair_MutS_C"/>
</dbReference>
<evidence type="ECO:0000256" key="6">
    <source>
        <dbReference type="ARBA" id="ARBA00022884"/>
    </source>
</evidence>
<dbReference type="PROSITE" id="PS00486">
    <property type="entry name" value="DNA_MISMATCH_REPAIR_2"/>
    <property type="match status" value="1"/>
</dbReference>
<accession>A0A1M7FWY0</accession>
<dbReference type="GO" id="GO:0043023">
    <property type="term" value="F:ribosomal large subunit binding"/>
    <property type="evidence" value="ECO:0007669"/>
    <property type="project" value="UniProtKB-UniRule"/>
</dbReference>
<keyword evidence="9" id="KW-0175">Coiled coil</keyword>
<proteinExistence type="inferred from homology"/>
<dbReference type="PIRSF" id="PIRSF005814">
    <property type="entry name" value="MutS_YshD"/>
    <property type="match status" value="1"/>
</dbReference>
<keyword evidence="5 8" id="KW-0067">ATP-binding</keyword>
<comment type="function">
    <text evidence="8">Acts as a ribosome collision sensor, splitting the ribosome into its 2 subunits. Detects stalled/collided 70S ribosomes which it binds and splits by an ATP-hydrolysis driven conformational change. Acts upstream of the ribosome quality control system (RQC), a ribosome-associated complex that mediates the extraction of incompletely synthesized nascent chains from stalled ribosomes and their subsequent degradation. Probably generates substrates for RQC.</text>
</comment>
<name>A0A1M7FWY0_9FIRM</name>
<feature type="domain" description="Smr" evidence="10">
    <location>
        <begin position="726"/>
        <end position="801"/>
    </location>
</feature>
<dbReference type="InterPro" id="IPR046893">
    <property type="entry name" value="MSSS"/>
</dbReference>
<dbReference type="InterPro" id="IPR036187">
    <property type="entry name" value="DNA_mismatch_repair_MutS_sf"/>
</dbReference>
<dbReference type="GO" id="GO:0072344">
    <property type="term" value="P:rescue of stalled ribosome"/>
    <property type="evidence" value="ECO:0007669"/>
    <property type="project" value="UniProtKB-UniRule"/>
</dbReference>
<keyword evidence="7 8" id="KW-0238">DNA-binding</keyword>
<dbReference type="InterPro" id="IPR045076">
    <property type="entry name" value="MutS"/>
</dbReference>
<dbReference type="SMART" id="SM00533">
    <property type="entry name" value="MUTSd"/>
    <property type="match status" value="1"/>
</dbReference>
<dbReference type="EMBL" id="FRCP01000006">
    <property type="protein sequence ID" value="SHM08425.1"/>
    <property type="molecule type" value="Genomic_DNA"/>
</dbReference>
<evidence type="ECO:0000256" key="2">
    <source>
        <dbReference type="ARBA" id="ARBA00022730"/>
    </source>
</evidence>
<dbReference type="FunFam" id="3.40.50.300:FF:000830">
    <property type="entry name" value="Endonuclease MutS2"/>
    <property type="match status" value="1"/>
</dbReference>
<dbReference type="PANTHER" id="PTHR48466">
    <property type="entry name" value="OS10G0509000 PROTEIN-RELATED"/>
    <property type="match status" value="1"/>
</dbReference>
<dbReference type="Proteomes" id="UP000184038">
    <property type="component" value="Unassembled WGS sequence"/>
</dbReference>
<dbReference type="EC" id="3.6.4.-" evidence="8"/>
<dbReference type="AlphaFoldDB" id="A0A1M7FWY0"/>
<evidence type="ECO:0000256" key="1">
    <source>
        <dbReference type="ARBA" id="ARBA00022722"/>
    </source>
</evidence>
<comment type="subunit">
    <text evidence="8">Homodimer. Binds to stalled ribosomes, contacting rRNA.</text>
</comment>
<dbReference type="Pfam" id="PF01713">
    <property type="entry name" value="Smr"/>
    <property type="match status" value="1"/>
</dbReference>
<evidence type="ECO:0000313" key="12">
    <source>
        <dbReference type="Proteomes" id="UP000184038"/>
    </source>
</evidence>